<dbReference type="InterPro" id="IPR001633">
    <property type="entry name" value="EAL_dom"/>
</dbReference>
<dbReference type="STRING" id="219572.A7J50_4359"/>
<sequence length="127" mass="14115">MLALAALKTLNRLRLLGIRLSINDFGTGCSSLLRLCQVPFSEIKLAQEFTQFIDGPGHYRAVIRNTLVLAGNLGMQLVVEGIETAAQQDHLYEMGVQIGQGFLCAKPMAIDVFERWIQEPMTEACFQ</sequence>
<accession>A0A172Z5F1</accession>
<reference evidence="2 3" key="1">
    <citation type="submission" date="2016-05" db="EMBL/GenBank/DDBJ databases">
        <title>Complete genome sequence of Pseudomonas antarctica PAMC 27494.</title>
        <authorList>
            <person name="Lee J."/>
        </authorList>
    </citation>
    <scope>NUCLEOTIDE SEQUENCE [LARGE SCALE GENOMIC DNA]</scope>
    <source>
        <strain evidence="2 3">PAMC 27494</strain>
    </source>
</reference>
<name>A0A172Z5F1_9PSED</name>
<dbReference type="SUPFAM" id="SSF141868">
    <property type="entry name" value="EAL domain-like"/>
    <property type="match status" value="1"/>
</dbReference>
<dbReference type="PROSITE" id="PS50883">
    <property type="entry name" value="EAL"/>
    <property type="match status" value="1"/>
</dbReference>
<dbReference type="AlphaFoldDB" id="A0A172Z5F1"/>
<dbReference type="KEGG" id="panr:A7J50_4359"/>
<dbReference type="Pfam" id="PF00563">
    <property type="entry name" value="EAL"/>
    <property type="match status" value="1"/>
</dbReference>
<dbReference type="RefSeq" id="WP_208604443.1">
    <property type="nucleotide sequence ID" value="NZ_CP015600.1"/>
</dbReference>
<protein>
    <submittedName>
        <fullName evidence="2">Two-component response regulator</fullName>
    </submittedName>
</protein>
<evidence type="ECO:0000313" key="2">
    <source>
        <dbReference type="EMBL" id="ANF87714.1"/>
    </source>
</evidence>
<evidence type="ECO:0000259" key="1">
    <source>
        <dbReference type="PROSITE" id="PS50883"/>
    </source>
</evidence>
<dbReference type="InterPro" id="IPR050706">
    <property type="entry name" value="Cyclic-di-GMP_PDE-like"/>
</dbReference>
<organism evidence="2 3">
    <name type="scientific">Pseudomonas antarctica</name>
    <dbReference type="NCBI Taxonomy" id="219572"/>
    <lineage>
        <taxon>Bacteria</taxon>
        <taxon>Pseudomonadati</taxon>
        <taxon>Pseudomonadota</taxon>
        <taxon>Gammaproteobacteria</taxon>
        <taxon>Pseudomonadales</taxon>
        <taxon>Pseudomonadaceae</taxon>
        <taxon>Pseudomonas</taxon>
    </lineage>
</organism>
<dbReference type="PATRIC" id="fig|219572.3.peg.4480"/>
<proteinExistence type="predicted"/>
<dbReference type="InterPro" id="IPR035919">
    <property type="entry name" value="EAL_sf"/>
</dbReference>
<feature type="domain" description="EAL" evidence="1">
    <location>
        <begin position="1"/>
        <end position="121"/>
    </location>
</feature>
<dbReference type="PANTHER" id="PTHR33121">
    <property type="entry name" value="CYCLIC DI-GMP PHOSPHODIESTERASE PDEF"/>
    <property type="match status" value="1"/>
</dbReference>
<dbReference type="Proteomes" id="UP000077829">
    <property type="component" value="Chromosome"/>
</dbReference>
<dbReference type="GO" id="GO:0071111">
    <property type="term" value="F:cyclic-guanylate-specific phosphodiesterase activity"/>
    <property type="evidence" value="ECO:0007669"/>
    <property type="project" value="InterPro"/>
</dbReference>
<gene>
    <name evidence="2" type="ORF">A7J50_4359</name>
</gene>
<dbReference type="CDD" id="cd01948">
    <property type="entry name" value="EAL"/>
    <property type="match status" value="1"/>
</dbReference>
<dbReference type="PANTHER" id="PTHR33121:SF70">
    <property type="entry name" value="SIGNALING PROTEIN YKOW"/>
    <property type="match status" value="1"/>
</dbReference>
<dbReference type="EMBL" id="CP015600">
    <property type="protein sequence ID" value="ANF87714.1"/>
    <property type="molecule type" value="Genomic_DNA"/>
</dbReference>
<dbReference type="SMART" id="SM00052">
    <property type="entry name" value="EAL"/>
    <property type="match status" value="1"/>
</dbReference>
<evidence type="ECO:0000313" key="3">
    <source>
        <dbReference type="Proteomes" id="UP000077829"/>
    </source>
</evidence>
<dbReference type="Gene3D" id="3.20.20.450">
    <property type="entry name" value="EAL domain"/>
    <property type="match status" value="1"/>
</dbReference>